<feature type="transmembrane region" description="Helical" evidence="1">
    <location>
        <begin position="50"/>
        <end position="68"/>
    </location>
</feature>
<dbReference type="OrthoDB" id="6638271at2"/>
<dbReference type="Proteomes" id="UP000305675">
    <property type="component" value="Unassembled WGS sequence"/>
</dbReference>
<dbReference type="InterPro" id="IPR021484">
    <property type="entry name" value="DUF3137"/>
</dbReference>
<feature type="transmembrane region" description="Helical" evidence="1">
    <location>
        <begin position="160"/>
        <end position="179"/>
    </location>
</feature>
<keyword evidence="1" id="KW-1133">Transmembrane helix</keyword>
<keyword evidence="3" id="KW-1185">Reference proteome</keyword>
<evidence type="ECO:0000313" key="2">
    <source>
        <dbReference type="EMBL" id="TKB56601.1"/>
    </source>
</evidence>
<sequence>MRHNKQVSEHIKQIKADVESSQTEADLIEVIASVKSHPGPLDYNDRQASIIVWALTYLCMCGIMTNYFADGFRSSLTKMIFNGIDGSVYWLPAAITIALVRHLEYRGKRLPVLHRIGRPWIRFSVAGAAVAGIFAIFPPAQQAYWFVLEEGTWLASLHGLLQISVNKALLVGIAALLGFRWLSKRKHWRDPVSDRIHQLNVLFNNGLKPVTVDPKEKAKALLDQFYEFERGNHTRTIDAFYQGHYQGPQHSFDFELFHFHYVVKTRSTYTDNNGKTQTRTTYDHFHRHGLLFNFPYAKSVTLDGDGLPAHKGQKYTSASNEFNRIYRVRTQDQMQAARLLKPATVERLTNLAREYRRPVVEINHHGNACVAIDDQDLLELKRQHGLDAPEAFIAEVGQHAKLNKLDNLLLAIHELMRLSDNNFK</sequence>
<accession>A0A4U1BUV0</accession>
<dbReference type="AlphaFoldDB" id="A0A4U1BUV0"/>
<dbReference type="RefSeq" id="WP_136862405.1">
    <property type="nucleotide sequence ID" value="NZ_SWCJ01000003.1"/>
</dbReference>
<keyword evidence="1" id="KW-0812">Transmembrane</keyword>
<dbReference type="Pfam" id="PF11335">
    <property type="entry name" value="DUF3137"/>
    <property type="match status" value="1"/>
</dbReference>
<protein>
    <submittedName>
        <fullName evidence="2">DUF3137 domain-containing protein</fullName>
    </submittedName>
</protein>
<evidence type="ECO:0000256" key="1">
    <source>
        <dbReference type="SAM" id="Phobius"/>
    </source>
</evidence>
<organism evidence="2 3">
    <name type="scientific">Ferrimonas aestuarii</name>
    <dbReference type="NCBI Taxonomy" id="2569539"/>
    <lineage>
        <taxon>Bacteria</taxon>
        <taxon>Pseudomonadati</taxon>
        <taxon>Pseudomonadota</taxon>
        <taxon>Gammaproteobacteria</taxon>
        <taxon>Alteromonadales</taxon>
        <taxon>Ferrimonadaceae</taxon>
        <taxon>Ferrimonas</taxon>
    </lineage>
</organism>
<comment type="caution">
    <text evidence="2">The sequence shown here is derived from an EMBL/GenBank/DDBJ whole genome shotgun (WGS) entry which is preliminary data.</text>
</comment>
<feature type="transmembrane region" description="Helical" evidence="1">
    <location>
        <begin position="120"/>
        <end position="140"/>
    </location>
</feature>
<keyword evidence="1" id="KW-0472">Membrane</keyword>
<feature type="transmembrane region" description="Helical" evidence="1">
    <location>
        <begin position="80"/>
        <end position="100"/>
    </location>
</feature>
<gene>
    <name evidence="2" type="ORF">FCL42_05560</name>
</gene>
<proteinExistence type="predicted"/>
<name>A0A4U1BUV0_9GAMM</name>
<evidence type="ECO:0000313" key="3">
    <source>
        <dbReference type="Proteomes" id="UP000305675"/>
    </source>
</evidence>
<dbReference type="EMBL" id="SWCJ01000003">
    <property type="protein sequence ID" value="TKB56601.1"/>
    <property type="molecule type" value="Genomic_DNA"/>
</dbReference>
<reference evidence="2 3" key="1">
    <citation type="submission" date="2019-04" db="EMBL/GenBank/DDBJ databases">
        <authorList>
            <person name="Hwang J.C."/>
        </authorList>
    </citation>
    <scope>NUCLEOTIDE SEQUENCE [LARGE SCALE GENOMIC DNA]</scope>
    <source>
        <strain evidence="2 3">IMCC35002</strain>
    </source>
</reference>